<organism evidence="1 2">
    <name type="scientific">Dioscorea alata</name>
    <name type="common">Purple yam</name>
    <dbReference type="NCBI Taxonomy" id="55571"/>
    <lineage>
        <taxon>Eukaryota</taxon>
        <taxon>Viridiplantae</taxon>
        <taxon>Streptophyta</taxon>
        <taxon>Embryophyta</taxon>
        <taxon>Tracheophyta</taxon>
        <taxon>Spermatophyta</taxon>
        <taxon>Magnoliopsida</taxon>
        <taxon>Liliopsida</taxon>
        <taxon>Dioscoreales</taxon>
        <taxon>Dioscoreaceae</taxon>
        <taxon>Dioscorea</taxon>
    </lineage>
</organism>
<gene>
    <name evidence="1" type="ORF">IHE45_12G015900</name>
</gene>
<evidence type="ECO:0000313" key="1">
    <source>
        <dbReference type="EMBL" id="KAH7666738.1"/>
    </source>
</evidence>
<comment type="caution">
    <text evidence="1">The sequence shown here is derived from an EMBL/GenBank/DDBJ whole genome shotgun (WGS) entry which is preliminary data.</text>
</comment>
<evidence type="ECO:0000313" key="2">
    <source>
        <dbReference type="Proteomes" id="UP000827976"/>
    </source>
</evidence>
<protein>
    <submittedName>
        <fullName evidence="1">F-actin-capping protein subunit alpha protein</fullName>
    </submittedName>
</protein>
<proteinExistence type="predicted"/>
<keyword evidence="2" id="KW-1185">Reference proteome</keyword>
<accession>A0ACB7V0E8</accession>
<reference evidence="2" key="1">
    <citation type="journal article" date="2022" name="Nat. Commun.">
        <title>Chromosome evolution and the genetic basis of agronomically important traits in greater yam.</title>
        <authorList>
            <person name="Bredeson J.V."/>
            <person name="Lyons J.B."/>
            <person name="Oniyinde I.O."/>
            <person name="Okereke N.R."/>
            <person name="Kolade O."/>
            <person name="Nnabue I."/>
            <person name="Nwadili C.O."/>
            <person name="Hribova E."/>
            <person name="Parker M."/>
            <person name="Nwogha J."/>
            <person name="Shu S."/>
            <person name="Carlson J."/>
            <person name="Kariba R."/>
            <person name="Muthemba S."/>
            <person name="Knop K."/>
            <person name="Barton G.J."/>
            <person name="Sherwood A.V."/>
            <person name="Lopez-Montes A."/>
            <person name="Asiedu R."/>
            <person name="Jamnadass R."/>
            <person name="Muchugi A."/>
            <person name="Goodstein D."/>
            <person name="Egesi C.N."/>
            <person name="Featherston J."/>
            <person name="Asfaw A."/>
            <person name="Simpson G.G."/>
            <person name="Dolezel J."/>
            <person name="Hendre P.S."/>
            <person name="Van Deynze A."/>
            <person name="Kumar P.L."/>
            <person name="Obidiegwu J.E."/>
            <person name="Bhattacharjee R."/>
            <person name="Rokhsar D.S."/>
        </authorList>
    </citation>
    <scope>NUCLEOTIDE SEQUENCE [LARGE SCALE GENOMIC DNA]</scope>
    <source>
        <strain evidence="2">cv. TDa95/00328</strain>
    </source>
</reference>
<sequence length="110" mass="12321">MADLVSFSFHFRVLFFSSPPTSMADGADEHEEAELHEEQKKEIAKWFLAHAPAGEIQYVAKDVKSLLGDDRVYKMAASEALPVYNKTHLVALEMPDRSGNLSPCFVFFVA</sequence>
<dbReference type="EMBL" id="CM037022">
    <property type="protein sequence ID" value="KAH7666738.1"/>
    <property type="molecule type" value="Genomic_DNA"/>
</dbReference>
<dbReference type="Proteomes" id="UP000827976">
    <property type="component" value="Chromosome 12"/>
</dbReference>
<name>A0ACB7V0E8_DIOAL</name>